<sequence>MSYRTLAPGQRSQVWVGGPELAEPELLLDTDELLIEAPNWCLDGSALVLNGNGVLWRLDVASGSELVRIDHEGLPPINNDHVLDPDGRHIYLSANDGHIYRAALTGGPVDRVTADEGVWHFLHGVSPDGRRLAYVRLADFAAPGRLAIMAPGGPTTLVDTGDGHIDGPEWSPDAAWIHLNTEAFTDAPGHAQLARVADDGLGTDGAGTADAEVERLVTSDTVDWFPHLSPDGGLASYITFPPGTLGHPADLDVEVRVVATSDWSTPLQAYPLFGGQGTINVNSWAPDSSRFAFVAYPIG</sequence>
<dbReference type="SUPFAM" id="SSF82171">
    <property type="entry name" value="DPP6 N-terminal domain-like"/>
    <property type="match status" value="1"/>
</dbReference>
<evidence type="ECO:0000313" key="1">
    <source>
        <dbReference type="EMBL" id="GAA3690460.1"/>
    </source>
</evidence>
<organism evidence="1 2">
    <name type="scientific">Microlunatus aurantiacus</name>
    <dbReference type="NCBI Taxonomy" id="446786"/>
    <lineage>
        <taxon>Bacteria</taxon>
        <taxon>Bacillati</taxon>
        <taxon>Actinomycetota</taxon>
        <taxon>Actinomycetes</taxon>
        <taxon>Propionibacteriales</taxon>
        <taxon>Propionibacteriaceae</taxon>
        <taxon>Microlunatus</taxon>
    </lineage>
</organism>
<dbReference type="InterPro" id="IPR011042">
    <property type="entry name" value="6-blade_b-propeller_TolB-like"/>
</dbReference>
<evidence type="ECO:0008006" key="3">
    <source>
        <dbReference type="Google" id="ProtNLM"/>
    </source>
</evidence>
<protein>
    <recommendedName>
        <fullName evidence="3">WD40-like Beta Propeller Repeat</fullName>
    </recommendedName>
</protein>
<dbReference type="Gene3D" id="2.120.10.30">
    <property type="entry name" value="TolB, C-terminal domain"/>
    <property type="match status" value="1"/>
</dbReference>
<accession>A0ABP7CK37</accession>
<dbReference type="Pfam" id="PF07676">
    <property type="entry name" value="PD40"/>
    <property type="match status" value="1"/>
</dbReference>
<dbReference type="InterPro" id="IPR011659">
    <property type="entry name" value="WD40"/>
</dbReference>
<comment type="caution">
    <text evidence="1">The sequence shown here is derived from an EMBL/GenBank/DDBJ whole genome shotgun (WGS) entry which is preliminary data.</text>
</comment>
<reference evidence="2" key="1">
    <citation type="journal article" date="2019" name="Int. J. Syst. Evol. Microbiol.">
        <title>The Global Catalogue of Microorganisms (GCM) 10K type strain sequencing project: providing services to taxonomists for standard genome sequencing and annotation.</title>
        <authorList>
            <consortium name="The Broad Institute Genomics Platform"/>
            <consortium name="The Broad Institute Genome Sequencing Center for Infectious Disease"/>
            <person name="Wu L."/>
            <person name="Ma J."/>
        </authorList>
    </citation>
    <scope>NUCLEOTIDE SEQUENCE [LARGE SCALE GENOMIC DNA]</scope>
    <source>
        <strain evidence="2">JCM 16548</strain>
    </source>
</reference>
<keyword evidence="2" id="KW-1185">Reference proteome</keyword>
<evidence type="ECO:0000313" key="2">
    <source>
        <dbReference type="Proteomes" id="UP001500051"/>
    </source>
</evidence>
<proteinExistence type="predicted"/>
<name>A0ABP7CK37_9ACTN</name>
<dbReference type="Proteomes" id="UP001500051">
    <property type="component" value="Unassembled WGS sequence"/>
</dbReference>
<gene>
    <name evidence="1" type="ORF">GCM10022204_01700</name>
</gene>
<dbReference type="RefSeq" id="WP_344810372.1">
    <property type="nucleotide sequence ID" value="NZ_BAAAYX010000002.1"/>
</dbReference>
<dbReference type="EMBL" id="BAAAYX010000002">
    <property type="protein sequence ID" value="GAA3690460.1"/>
    <property type="molecule type" value="Genomic_DNA"/>
</dbReference>